<comment type="caution">
    <text evidence="2">The sequence shown here is derived from an EMBL/GenBank/DDBJ whole genome shotgun (WGS) entry which is preliminary data.</text>
</comment>
<dbReference type="InterPro" id="IPR000718">
    <property type="entry name" value="Peptidase_M13"/>
</dbReference>
<dbReference type="GO" id="GO:0004222">
    <property type="term" value="F:metalloendopeptidase activity"/>
    <property type="evidence" value="ECO:0007669"/>
    <property type="project" value="InterPro"/>
</dbReference>
<reference evidence="2" key="1">
    <citation type="submission" date="2020-11" db="EMBL/GenBank/DDBJ databases">
        <authorList>
            <person name="Whitehead M."/>
        </authorList>
    </citation>
    <scope>NUCLEOTIDE SEQUENCE</scope>
    <source>
        <strain evidence="2">EGII</strain>
    </source>
</reference>
<dbReference type="Proteomes" id="UP000606786">
    <property type="component" value="Unassembled WGS sequence"/>
</dbReference>
<gene>
    <name evidence="2" type="ORF">CCAP1982_LOCUS2306</name>
</gene>
<dbReference type="OrthoDB" id="7890724at2759"/>
<feature type="signal peptide" evidence="1">
    <location>
        <begin position="1"/>
        <end position="41"/>
    </location>
</feature>
<dbReference type="AlphaFoldDB" id="A0A811U804"/>
<keyword evidence="1" id="KW-0732">Signal</keyword>
<dbReference type="PROSITE" id="PS51885">
    <property type="entry name" value="NEPRILYSIN"/>
    <property type="match status" value="1"/>
</dbReference>
<accession>A0A811U804</accession>
<protein>
    <submittedName>
        <fullName evidence="2">(Mediterranean fruit fly) hypothetical protein</fullName>
    </submittedName>
</protein>
<dbReference type="GO" id="GO:0006508">
    <property type="term" value="P:proteolysis"/>
    <property type="evidence" value="ECO:0007669"/>
    <property type="project" value="InterPro"/>
</dbReference>
<sequence length="390" mass="46615">MFALDKNIHQRPHHSGRCQLYALKILLCAFLVTLQCLRVQCDDLRAYKYISKARERELETLALRINASVNPERMPCESFYDYVCSYNKPLFTILGHQPEFTDLMKLLTELQQDTEKFDAKDKMMDFFISCNSKKMLEDCYRETFEYFKPLFGYIISKNYVGANAPEHQTFLHLLESFLYKAAQTHNFMHHPIRHRLLTLRENYKHNVRNLELHRRHNSTFELGVERTMLEWTLYLYQSRNMPMSYYYPTLNVHLWMTLYNTTERDREPKRVHELAECLKLPPYVHVLDEARVLAVIYLKAFQNAWIDYSNWIKPDISSVNNEIYNSENRKLQRFGLDNKKIFFILYAQNFCEFGKELAENIFYLGMKQNRDFADSFQCVLPPGPRMPCDV</sequence>
<name>A0A811U804_CERCA</name>
<proteinExistence type="predicted"/>
<feature type="chain" id="PRO_5032739096" evidence="1">
    <location>
        <begin position="42"/>
        <end position="390"/>
    </location>
</feature>
<dbReference type="SUPFAM" id="SSF55486">
    <property type="entry name" value="Metalloproteases ('zincins'), catalytic domain"/>
    <property type="match status" value="1"/>
</dbReference>
<evidence type="ECO:0000313" key="3">
    <source>
        <dbReference type="Proteomes" id="UP000606786"/>
    </source>
</evidence>
<dbReference type="EMBL" id="CAJHJT010000001">
    <property type="protein sequence ID" value="CAD6993493.1"/>
    <property type="molecule type" value="Genomic_DNA"/>
</dbReference>
<organism evidence="2 3">
    <name type="scientific">Ceratitis capitata</name>
    <name type="common">Mediterranean fruit fly</name>
    <name type="synonym">Tephritis capitata</name>
    <dbReference type="NCBI Taxonomy" id="7213"/>
    <lineage>
        <taxon>Eukaryota</taxon>
        <taxon>Metazoa</taxon>
        <taxon>Ecdysozoa</taxon>
        <taxon>Arthropoda</taxon>
        <taxon>Hexapoda</taxon>
        <taxon>Insecta</taxon>
        <taxon>Pterygota</taxon>
        <taxon>Neoptera</taxon>
        <taxon>Endopterygota</taxon>
        <taxon>Diptera</taxon>
        <taxon>Brachycera</taxon>
        <taxon>Muscomorpha</taxon>
        <taxon>Tephritoidea</taxon>
        <taxon>Tephritidae</taxon>
        <taxon>Ceratitis</taxon>
        <taxon>Ceratitis</taxon>
    </lineage>
</organism>
<evidence type="ECO:0000313" key="2">
    <source>
        <dbReference type="EMBL" id="CAD6993493.1"/>
    </source>
</evidence>
<evidence type="ECO:0000256" key="1">
    <source>
        <dbReference type="SAM" id="SignalP"/>
    </source>
</evidence>
<keyword evidence="3" id="KW-1185">Reference proteome</keyword>